<dbReference type="PANTHER" id="PTHR34689">
    <property type="entry name" value="NUCLEIC ACID-BINDING PROTEIN"/>
    <property type="match status" value="1"/>
</dbReference>
<protein>
    <submittedName>
        <fullName evidence="1">Uncharacterized protein</fullName>
    </submittedName>
</protein>
<organism evidence="1 2">
    <name type="scientific">Rhizopus microsporus</name>
    <dbReference type="NCBI Taxonomy" id="58291"/>
    <lineage>
        <taxon>Eukaryota</taxon>
        <taxon>Fungi</taxon>
        <taxon>Fungi incertae sedis</taxon>
        <taxon>Mucoromycota</taxon>
        <taxon>Mucoromycotina</taxon>
        <taxon>Mucoromycetes</taxon>
        <taxon>Mucorales</taxon>
        <taxon>Mucorineae</taxon>
        <taxon>Rhizopodaceae</taxon>
        <taxon>Rhizopus</taxon>
    </lineage>
</organism>
<dbReference type="EMBL" id="KV921405">
    <property type="protein sequence ID" value="ORE15901.1"/>
    <property type="molecule type" value="Genomic_DNA"/>
</dbReference>
<evidence type="ECO:0000313" key="1">
    <source>
        <dbReference type="EMBL" id="ORE15901.1"/>
    </source>
</evidence>
<dbReference type="OMA" id="HEKFYNI"/>
<dbReference type="AlphaFoldDB" id="A0A1X0RVI0"/>
<name>A0A1X0RVI0_RHIZD</name>
<accession>A0A1X0RVI0</accession>
<gene>
    <name evidence="1" type="ORF">BCV71DRAFT_26108</name>
</gene>
<dbReference type="VEuPathDB" id="FungiDB:BCV72DRAFT_226006"/>
<proteinExistence type="predicted"/>
<dbReference type="PANTHER" id="PTHR34689:SF1">
    <property type="entry name" value="NUCLEIC ACID-BINDING PROTEIN"/>
    <property type="match status" value="1"/>
</dbReference>
<evidence type="ECO:0000313" key="2">
    <source>
        <dbReference type="Proteomes" id="UP000242381"/>
    </source>
</evidence>
<sequence>MVLSMSQSKQTFLVYDTTDSFIIISIFTKEPEFQAWLIEVKDADVETLSQSKRKEMFIEFMEDYNTATLPHKKFYSIEKWEKRQQAIRMGEQYVEETFDFAKDEERLRQHHKQAAKAAAASRQPALQLSEDQIKELSRVNRERIEADRMRKMGLTPKEGMGVRYEEVDL</sequence>
<dbReference type="Proteomes" id="UP000242381">
    <property type="component" value="Unassembled WGS sequence"/>
</dbReference>
<reference evidence="1 2" key="1">
    <citation type="journal article" date="2016" name="Proc. Natl. Acad. Sci. U.S.A.">
        <title>Lipid metabolic changes in an early divergent fungus govern the establishment of a mutualistic symbiosis with endobacteria.</title>
        <authorList>
            <person name="Lastovetsky O.A."/>
            <person name="Gaspar M.L."/>
            <person name="Mondo S.J."/>
            <person name="LaButti K.M."/>
            <person name="Sandor L."/>
            <person name="Grigoriev I.V."/>
            <person name="Henry S.A."/>
            <person name="Pawlowska T.E."/>
        </authorList>
    </citation>
    <scope>NUCLEOTIDE SEQUENCE [LARGE SCALE GENOMIC DNA]</scope>
    <source>
        <strain evidence="1 2">ATCC 11559</strain>
    </source>
</reference>